<protein>
    <submittedName>
        <fullName evidence="1">Uncharacterized protein</fullName>
    </submittedName>
</protein>
<accession>A0A4C1YRP2</accession>
<dbReference type="AlphaFoldDB" id="A0A4C1YRP2"/>
<organism evidence="1 2">
    <name type="scientific">Eumeta variegata</name>
    <name type="common">Bagworm moth</name>
    <name type="synonym">Eumeta japonica</name>
    <dbReference type="NCBI Taxonomy" id="151549"/>
    <lineage>
        <taxon>Eukaryota</taxon>
        <taxon>Metazoa</taxon>
        <taxon>Ecdysozoa</taxon>
        <taxon>Arthropoda</taxon>
        <taxon>Hexapoda</taxon>
        <taxon>Insecta</taxon>
        <taxon>Pterygota</taxon>
        <taxon>Neoptera</taxon>
        <taxon>Endopterygota</taxon>
        <taxon>Lepidoptera</taxon>
        <taxon>Glossata</taxon>
        <taxon>Ditrysia</taxon>
        <taxon>Tineoidea</taxon>
        <taxon>Psychidae</taxon>
        <taxon>Oiketicinae</taxon>
        <taxon>Eumeta</taxon>
    </lineage>
</organism>
<proteinExistence type="predicted"/>
<evidence type="ECO:0000313" key="2">
    <source>
        <dbReference type="Proteomes" id="UP000299102"/>
    </source>
</evidence>
<dbReference type="Proteomes" id="UP000299102">
    <property type="component" value="Unassembled WGS sequence"/>
</dbReference>
<sequence>MSKNIYNENLRCLPNFPPSCKHGESTPGNWSEIYKKKINATSETAHTMRFIVTDENTASEILTCSRARYSAAATRGPPATA</sequence>
<name>A0A4C1YRP2_EUMVA</name>
<dbReference type="EMBL" id="BGZK01001337">
    <property type="protein sequence ID" value="GBP77582.1"/>
    <property type="molecule type" value="Genomic_DNA"/>
</dbReference>
<reference evidence="1 2" key="1">
    <citation type="journal article" date="2019" name="Commun. Biol.">
        <title>The bagworm genome reveals a unique fibroin gene that provides high tensile strength.</title>
        <authorList>
            <person name="Kono N."/>
            <person name="Nakamura H."/>
            <person name="Ohtoshi R."/>
            <person name="Tomita M."/>
            <person name="Numata K."/>
            <person name="Arakawa K."/>
        </authorList>
    </citation>
    <scope>NUCLEOTIDE SEQUENCE [LARGE SCALE GENOMIC DNA]</scope>
</reference>
<keyword evidence="2" id="KW-1185">Reference proteome</keyword>
<comment type="caution">
    <text evidence="1">The sequence shown here is derived from an EMBL/GenBank/DDBJ whole genome shotgun (WGS) entry which is preliminary data.</text>
</comment>
<gene>
    <name evidence="1" type="ORF">EVAR_59325_1</name>
</gene>
<evidence type="ECO:0000313" key="1">
    <source>
        <dbReference type="EMBL" id="GBP77582.1"/>
    </source>
</evidence>